<keyword evidence="4" id="KW-0547">Nucleotide-binding</keyword>
<feature type="region of interest" description="Disordered" evidence="8">
    <location>
        <begin position="1"/>
        <end position="23"/>
    </location>
</feature>
<dbReference type="EMBL" id="CASHTH010001008">
    <property type="protein sequence ID" value="CAI8010087.1"/>
    <property type="molecule type" value="Genomic_DNA"/>
</dbReference>
<keyword evidence="2" id="KW-0963">Cytoplasm</keyword>
<dbReference type="InterPro" id="IPR003959">
    <property type="entry name" value="ATPase_AAA_core"/>
</dbReference>
<keyword evidence="6" id="KW-0206">Cytoskeleton</keyword>
<dbReference type="GO" id="GO:0016853">
    <property type="term" value="F:isomerase activity"/>
    <property type="evidence" value="ECO:0007669"/>
    <property type="project" value="UniProtKB-KW"/>
</dbReference>
<dbReference type="Gene3D" id="3.40.50.300">
    <property type="entry name" value="P-loop containing nucleotide triphosphate hydrolases"/>
    <property type="match status" value="1"/>
</dbReference>
<comment type="caution">
    <text evidence="11">The sequence shown here is derived from an EMBL/GenBank/DDBJ whole genome shotgun (WGS) entry which is preliminary data.</text>
</comment>
<sequence>MDELESIMGQRAGAPGSEHEGSLRMKTELLVQMDGLAKSEDLVFVLAASNLPWELDYGMLRRLEKRILVDLPVKSARSAMFAHHLPQTLSQHPLRITTQIDYDQAAELTDGYSGSDIRLVCKEAVMRSVRKVFNRLESLSEGSPASGLEGVVIDPVTMDDIESTVANTKPSARLLASRYTQWQKEYESV</sequence>
<feature type="domain" description="AAA ATPase AAA+ lid" evidence="10">
    <location>
        <begin position="100"/>
        <end position="136"/>
    </location>
</feature>
<evidence type="ECO:0000256" key="5">
    <source>
        <dbReference type="ARBA" id="ARBA00022840"/>
    </source>
</evidence>
<dbReference type="Pfam" id="PF17862">
    <property type="entry name" value="AAA_lid_3"/>
    <property type="match status" value="1"/>
</dbReference>
<dbReference type="InterPro" id="IPR027417">
    <property type="entry name" value="P-loop_NTPase"/>
</dbReference>
<dbReference type="GO" id="GO:0005874">
    <property type="term" value="C:microtubule"/>
    <property type="evidence" value="ECO:0007669"/>
    <property type="project" value="UniProtKB-KW"/>
</dbReference>
<dbReference type="Pfam" id="PF00004">
    <property type="entry name" value="AAA"/>
    <property type="match status" value="1"/>
</dbReference>
<keyword evidence="3" id="KW-0493">Microtubule</keyword>
<evidence type="ECO:0000256" key="8">
    <source>
        <dbReference type="SAM" id="MobiDB-lite"/>
    </source>
</evidence>
<evidence type="ECO:0000256" key="2">
    <source>
        <dbReference type="ARBA" id="ARBA00022490"/>
    </source>
</evidence>
<name>A0AA35RFM3_GEOBA</name>
<accession>A0AA35RFM3</accession>
<keyword evidence="12" id="KW-1185">Reference proteome</keyword>
<evidence type="ECO:0000256" key="3">
    <source>
        <dbReference type="ARBA" id="ARBA00022701"/>
    </source>
</evidence>
<dbReference type="GO" id="GO:0016887">
    <property type="term" value="F:ATP hydrolysis activity"/>
    <property type="evidence" value="ECO:0007669"/>
    <property type="project" value="InterPro"/>
</dbReference>
<keyword evidence="5" id="KW-0067">ATP-binding</keyword>
<dbReference type="InterPro" id="IPR041569">
    <property type="entry name" value="AAA_lid_3"/>
</dbReference>
<reference evidence="11" key="1">
    <citation type="submission" date="2023-03" db="EMBL/GenBank/DDBJ databases">
        <authorList>
            <person name="Steffen K."/>
            <person name="Cardenas P."/>
        </authorList>
    </citation>
    <scope>NUCLEOTIDE SEQUENCE</scope>
</reference>
<dbReference type="Gene3D" id="1.10.8.60">
    <property type="match status" value="1"/>
</dbReference>
<dbReference type="GO" id="GO:0005524">
    <property type="term" value="F:ATP binding"/>
    <property type="evidence" value="ECO:0007669"/>
    <property type="project" value="UniProtKB-KW"/>
</dbReference>
<dbReference type="PANTHER" id="PTHR23074">
    <property type="entry name" value="AAA DOMAIN-CONTAINING"/>
    <property type="match status" value="1"/>
</dbReference>
<dbReference type="InterPro" id="IPR050304">
    <property type="entry name" value="MT-severing_AAA_ATPase"/>
</dbReference>
<organism evidence="11 12">
    <name type="scientific">Geodia barretti</name>
    <name type="common">Barrett's horny sponge</name>
    <dbReference type="NCBI Taxonomy" id="519541"/>
    <lineage>
        <taxon>Eukaryota</taxon>
        <taxon>Metazoa</taxon>
        <taxon>Porifera</taxon>
        <taxon>Demospongiae</taxon>
        <taxon>Heteroscleromorpha</taxon>
        <taxon>Tetractinellida</taxon>
        <taxon>Astrophorina</taxon>
        <taxon>Geodiidae</taxon>
        <taxon>Geodia</taxon>
    </lineage>
</organism>
<keyword evidence="7" id="KW-0413">Isomerase</keyword>
<proteinExistence type="predicted"/>
<dbReference type="Proteomes" id="UP001174909">
    <property type="component" value="Unassembled WGS sequence"/>
</dbReference>
<gene>
    <name evidence="11" type="ORF">GBAR_LOCUS6681</name>
</gene>
<evidence type="ECO:0000259" key="10">
    <source>
        <dbReference type="Pfam" id="PF17862"/>
    </source>
</evidence>
<evidence type="ECO:0000256" key="1">
    <source>
        <dbReference type="ARBA" id="ARBA00004647"/>
    </source>
</evidence>
<comment type="subcellular location">
    <subcellularLocation>
        <location evidence="1">Cytoplasm</location>
        <location evidence="1">Cytoskeleton</location>
        <location evidence="1">Spindle pole</location>
    </subcellularLocation>
</comment>
<feature type="domain" description="ATPase AAA-type core" evidence="9">
    <location>
        <begin position="1"/>
        <end position="70"/>
    </location>
</feature>
<dbReference type="SUPFAM" id="SSF52540">
    <property type="entry name" value="P-loop containing nucleoside triphosphate hydrolases"/>
    <property type="match status" value="1"/>
</dbReference>
<evidence type="ECO:0000259" key="9">
    <source>
        <dbReference type="Pfam" id="PF00004"/>
    </source>
</evidence>
<protein>
    <submittedName>
        <fullName evidence="11">Katanin p60 ATPase-containing subunit A-like 2</fullName>
    </submittedName>
</protein>
<dbReference type="PANTHER" id="PTHR23074:SF78">
    <property type="entry name" value="KATANIN P60 ATPASE-CONTAINING SUBUNIT A-LIKE 2"/>
    <property type="match status" value="1"/>
</dbReference>
<evidence type="ECO:0000313" key="11">
    <source>
        <dbReference type="EMBL" id="CAI8010087.1"/>
    </source>
</evidence>
<evidence type="ECO:0000313" key="12">
    <source>
        <dbReference type="Proteomes" id="UP001174909"/>
    </source>
</evidence>
<evidence type="ECO:0000256" key="4">
    <source>
        <dbReference type="ARBA" id="ARBA00022741"/>
    </source>
</evidence>
<dbReference type="AlphaFoldDB" id="A0AA35RFM3"/>
<dbReference type="GO" id="GO:0000922">
    <property type="term" value="C:spindle pole"/>
    <property type="evidence" value="ECO:0007669"/>
    <property type="project" value="UniProtKB-SubCell"/>
</dbReference>
<evidence type="ECO:0000256" key="6">
    <source>
        <dbReference type="ARBA" id="ARBA00023212"/>
    </source>
</evidence>
<evidence type="ECO:0000256" key="7">
    <source>
        <dbReference type="ARBA" id="ARBA00023235"/>
    </source>
</evidence>